<comment type="caution">
    <text evidence="1">The sequence shown here is derived from an EMBL/GenBank/DDBJ whole genome shotgun (WGS) entry which is preliminary data.</text>
</comment>
<gene>
    <name evidence="1" type="ORF">A9J31_08065</name>
</gene>
<dbReference type="Proteomes" id="UP000185753">
    <property type="component" value="Unassembled WGS sequence"/>
</dbReference>
<dbReference type="SMR" id="A0A1A7R9A6"/>
<name>A0A1A7R9A6_9GAMM</name>
<dbReference type="InterPro" id="IPR036388">
    <property type="entry name" value="WH-like_DNA-bd_sf"/>
</dbReference>
<dbReference type="EMBL" id="LZDS01000027">
    <property type="protein sequence ID" value="OBX28059.1"/>
    <property type="molecule type" value="Genomic_DNA"/>
</dbReference>
<dbReference type="Gene3D" id="1.10.10.10">
    <property type="entry name" value="Winged helix-like DNA-binding domain superfamily/Winged helix DNA-binding domain"/>
    <property type="match status" value="1"/>
</dbReference>
<dbReference type="STRING" id="1443941.A9J31_08065"/>
<reference evidence="2" key="1">
    <citation type="submission" date="2016-06" db="EMBL/GenBank/DDBJ databases">
        <authorList>
            <person name="Radolfova-Krizova L."/>
            <person name="Nemec A."/>
        </authorList>
    </citation>
    <scope>NUCLEOTIDE SEQUENCE [LARGE SCALE GENOMIC DNA]</scope>
    <source>
        <strain evidence="2">ANC 4275</strain>
    </source>
</reference>
<evidence type="ECO:0000313" key="1">
    <source>
        <dbReference type="EMBL" id="OBX28059.1"/>
    </source>
</evidence>
<proteinExistence type="predicted"/>
<dbReference type="AlphaFoldDB" id="A0A1A7R9A6"/>
<evidence type="ECO:0008006" key="3">
    <source>
        <dbReference type="Google" id="ProtNLM"/>
    </source>
</evidence>
<dbReference type="OrthoDB" id="6696888at2"/>
<evidence type="ECO:0000313" key="2">
    <source>
        <dbReference type="Proteomes" id="UP000185753"/>
    </source>
</evidence>
<keyword evidence="2" id="KW-1185">Reference proteome</keyword>
<sequence length="248" mass="28087">MTKKTKLLVQGDYPLIASPTLAQAYGVPSAIFLQKLHYCLQSGEAQVIQQRKYFYHSYEQWAKTLGTYSPSTIKRIVSKLKKVGILVVKKLSQNKWIQTNFYSINYRKISELLKESTEPANAETEDHNQAESPTLPLSKLMKKGLTVSGVSASSQQAKTKSCQAEGGLPHPLEPMAPPSILEAMSSEKRGLYNQLLQLKIDIHYDDARLDEWLKQKKYIIRKAAHLRDQLGHLKILWHSPEQIGLNLS</sequence>
<dbReference type="RefSeq" id="WP_004730540.1">
    <property type="nucleotide sequence ID" value="NZ_LZDS01000027.1"/>
</dbReference>
<organism evidence="1 2">
    <name type="scientific">Acinetobacter gandensis</name>
    <dbReference type="NCBI Taxonomy" id="1443941"/>
    <lineage>
        <taxon>Bacteria</taxon>
        <taxon>Pseudomonadati</taxon>
        <taxon>Pseudomonadota</taxon>
        <taxon>Gammaproteobacteria</taxon>
        <taxon>Moraxellales</taxon>
        <taxon>Moraxellaceae</taxon>
        <taxon>Acinetobacter</taxon>
    </lineage>
</organism>
<protein>
    <recommendedName>
        <fullName evidence="3">Replication protein</fullName>
    </recommendedName>
</protein>
<accession>A0A1A7R9A6</accession>